<keyword evidence="2" id="KW-1133">Transmembrane helix</keyword>
<sequence length="292" mass="31313">MQYPMIRTVPADAVAIVRAYPPMVSCFAAALAGTALVFDVFYLVASPGLKLAAVYAIPVLAGLIAGLMAAADDVELERPVLGWSVATTVAVGITNFVVVAMIATMRRTGPSDWAAGGRAVLLAGCSVVSVAITIVVIGNLIPTLGIELKTKLPNKKVKVYVPPAVVRPKVSKEAAARGTKPRLSEETVAHGAKPRLRDEAATRSKPTKVVQADYEDTMILDGLDEYYGTELEEPVPTFVPPSPRVVDLDEPREIAPRSEGTGHADRRAPRPRRTPSVPPSRRPHQYGRRPER</sequence>
<dbReference type="Proteomes" id="UP001501319">
    <property type="component" value="Unassembled WGS sequence"/>
</dbReference>
<feature type="transmembrane region" description="Helical" evidence="2">
    <location>
        <begin position="83"/>
        <end position="103"/>
    </location>
</feature>
<protein>
    <recommendedName>
        <fullName evidence="5">DUF2637 domain-containing protein</fullName>
    </recommendedName>
</protein>
<feature type="transmembrane region" description="Helical" evidence="2">
    <location>
        <begin position="115"/>
        <end position="141"/>
    </location>
</feature>
<evidence type="ECO:0008006" key="5">
    <source>
        <dbReference type="Google" id="ProtNLM"/>
    </source>
</evidence>
<keyword evidence="2" id="KW-0812">Transmembrane</keyword>
<proteinExistence type="predicted"/>
<accession>A0ABN2F017</accession>
<evidence type="ECO:0000313" key="4">
    <source>
        <dbReference type="Proteomes" id="UP001501319"/>
    </source>
</evidence>
<evidence type="ECO:0000256" key="2">
    <source>
        <dbReference type="SAM" id="Phobius"/>
    </source>
</evidence>
<feature type="transmembrane region" description="Helical" evidence="2">
    <location>
        <begin position="20"/>
        <end position="45"/>
    </location>
</feature>
<keyword evidence="2" id="KW-0472">Membrane</keyword>
<organism evidence="3 4">
    <name type="scientific">Kribbella alba</name>
    <dbReference type="NCBI Taxonomy" id="190197"/>
    <lineage>
        <taxon>Bacteria</taxon>
        <taxon>Bacillati</taxon>
        <taxon>Actinomycetota</taxon>
        <taxon>Actinomycetes</taxon>
        <taxon>Propionibacteriales</taxon>
        <taxon>Kribbellaceae</taxon>
        <taxon>Kribbella</taxon>
    </lineage>
</organism>
<name>A0ABN2F017_9ACTN</name>
<feature type="region of interest" description="Disordered" evidence="1">
    <location>
        <begin position="231"/>
        <end position="292"/>
    </location>
</feature>
<gene>
    <name evidence="3" type="ORF">GCM10009744_09740</name>
</gene>
<dbReference type="EMBL" id="BAAANE010000003">
    <property type="protein sequence ID" value="GAA1624362.1"/>
    <property type="molecule type" value="Genomic_DNA"/>
</dbReference>
<comment type="caution">
    <text evidence="3">The sequence shown here is derived from an EMBL/GenBank/DDBJ whole genome shotgun (WGS) entry which is preliminary data.</text>
</comment>
<keyword evidence="4" id="KW-1185">Reference proteome</keyword>
<evidence type="ECO:0000313" key="3">
    <source>
        <dbReference type="EMBL" id="GAA1624362.1"/>
    </source>
</evidence>
<feature type="transmembrane region" description="Helical" evidence="2">
    <location>
        <begin position="52"/>
        <end position="71"/>
    </location>
</feature>
<reference evidence="3 4" key="1">
    <citation type="journal article" date="2019" name="Int. J. Syst. Evol. Microbiol.">
        <title>The Global Catalogue of Microorganisms (GCM) 10K type strain sequencing project: providing services to taxonomists for standard genome sequencing and annotation.</title>
        <authorList>
            <consortium name="The Broad Institute Genomics Platform"/>
            <consortium name="The Broad Institute Genome Sequencing Center for Infectious Disease"/>
            <person name="Wu L."/>
            <person name="Ma J."/>
        </authorList>
    </citation>
    <scope>NUCLEOTIDE SEQUENCE [LARGE SCALE GENOMIC DNA]</scope>
    <source>
        <strain evidence="3 4">JCM 14306</strain>
    </source>
</reference>
<feature type="region of interest" description="Disordered" evidence="1">
    <location>
        <begin position="171"/>
        <end position="208"/>
    </location>
</feature>
<evidence type="ECO:0000256" key="1">
    <source>
        <dbReference type="SAM" id="MobiDB-lite"/>
    </source>
</evidence>
<feature type="compositionally biased region" description="Basic residues" evidence="1">
    <location>
        <begin position="281"/>
        <end position="292"/>
    </location>
</feature>
<feature type="compositionally biased region" description="Basic and acidic residues" evidence="1">
    <location>
        <begin position="246"/>
        <end position="268"/>
    </location>
</feature>